<evidence type="ECO:0000313" key="2">
    <source>
        <dbReference type="Proteomes" id="UP000515163"/>
    </source>
</evidence>
<feature type="region of interest" description="Disordered" evidence="1">
    <location>
        <begin position="1"/>
        <end position="213"/>
    </location>
</feature>
<evidence type="ECO:0000313" key="3">
    <source>
        <dbReference type="RefSeq" id="XP_031552213.1"/>
    </source>
</evidence>
<name>A0A6P8HAQ5_ACTTE</name>
<gene>
    <name evidence="3" type="primary">LOC116289429</name>
</gene>
<dbReference type="GeneID" id="116289429"/>
<evidence type="ECO:0000256" key="1">
    <source>
        <dbReference type="SAM" id="MobiDB-lite"/>
    </source>
</evidence>
<accession>A0A6P8HAQ5</accession>
<proteinExistence type="predicted"/>
<reference evidence="3" key="1">
    <citation type="submission" date="2025-08" db="UniProtKB">
        <authorList>
            <consortium name="RefSeq"/>
        </authorList>
    </citation>
    <scope>IDENTIFICATION</scope>
    <source>
        <tissue evidence="3">Tentacle</tissue>
    </source>
</reference>
<organism evidence="2 3">
    <name type="scientific">Actinia tenebrosa</name>
    <name type="common">Australian red waratah sea anemone</name>
    <dbReference type="NCBI Taxonomy" id="6105"/>
    <lineage>
        <taxon>Eukaryota</taxon>
        <taxon>Metazoa</taxon>
        <taxon>Cnidaria</taxon>
        <taxon>Anthozoa</taxon>
        <taxon>Hexacorallia</taxon>
        <taxon>Actiniaria</taxon>
        <taxon>Actiniidae</taxon>
        <taxon>Actinia</taxon>
    </lineage>
</organism>
<dbReference type="RefSeq" id="XP_031552213.1">
    <property type="nucleotide sequence ID" value="XM_031696353.1"/>
</dbReference>
<protein>
    <submittedName>
        <fullName evidence="3">Protein enabled homolog isoform X6</fullName>
    </submittedName>
</protein>
<feature type="compositionally biased region" description="Pro residues" evidence="1">
    <location>
        <begin position="146"/>
        <end position="160"/>
    </location>
</feature>
<sequence length="213" mass="23467">MSRAELIKQLESKQKKERPPTSPKHTRSSNAGAPLPPVPPPDYDQLQLKSPPPVPSRGHCPRSPRAARNHERSKTAPVNPIDVELAQKPNRNSSRSAKEPAGKTQGCRPYLNKHPSSDLTAYGRVQESFPVERRNSSEPGFSRSPAPTPLVDRPPAPVPKEPIKDNRSSRLGGFPTPMVLAMQERQADEPPPTPKRNQSAPKVQPRPAPRKSK</sequence>
<feature type="compositionally biased region" description="Basic and acidic residues" evidence="1">
    <location>
        <begin position="1"/>
        <end position="19"/>
    </location>
</feature>
<keyword evidence="2" id="KW-1185">Reference proteome</keyword>
<dbReference type="AlphaFoldDB" id="A0A6P8HAQ5"/>
<dbReference type="Proteomes" id="UP000515163">
    <property type="component" value="Unplaced"/>
</dbReference>